<dbReference type="EMBL" id="JAYLLH010000009">
    <property type="protein sequence ID" value="MEC3861324.1"/>
    <property type="molecule type" value="Genomic_DNA"/>
</dbReference>
<keyword evidence="1" id="KW-0472">Membrane</keyword>
<dbReference type="GO" id="GO:0016491">
    <property type="term" value="F:oxidoreductase activity"/>
    <property type="evidence" value="ECO:0007669"/>
    <property type="project" value="UniProtKB-KW"/>
</dbReference>
<dbReference type="EC" id="1.8.5.3" evidence="2"/>
<feature type="transmembrane region" description="Helical" evidence="1">
    <location>
        <begin position="254"/>
        <end position="274"/>
    </location>
</feature>
<accession>A0ABU6HHQ7</accession>
<evidence type="ECO:0000313" key="3">
    <source>
        <dbReference type="Proteomes" id="UP001348149"/>
    </source>
</evidence>
<keyword evidence="3" id="KW-1185">Reference proteome</keyword>
<dbReference type="Pfam" id="PF04976">
    <property type="entry name" value="DmsC"/>
    <property type="match status" value="1"/>
</dbReference>
<feature type="transmembrane region" description="Helical" evidence="1">
    <location>
        <begin position="80"/>
        <end position="99"/>
    </location>
</feature>
<dbReference type="PANTHER" id="PTHR38095:SF1">
    <property type="entry name" value="ANAEROBIC DIMETHYL SULFOXIDE REDUCTASE CHAIN YNFH"/>
    <property type="match status" value="1"/>
</dbReference>
<organism evidence="2 3">
    <name type="scientific">Mesobacterium hydrothermale</name>
    <dbReference type="NCBI Taxonomy" id="3111907"/>
    <lineage>
        <taxon>Bacteria</taxon>
        <taxon>Pseudomonadati</taxon>
        <taxon>Pseudomonadota</taxon>
        <taxon>Alphaproteobacteria</taxon>
        <taxon>Rhodobacterales</taxon>
        <taxon>Roseobacteraceae</taxon>
        <taxon>Mesobacterium</taxon>
    </lineage>
</organism>
<evidence type="ECO:0000313" key="2">
    <source>
        <dbReference type="EMBL" id="MEC3861324.1"/>
    </source>
</evidence>
<protein>
    <submittedName>
        <fullName evidence="2">DmsC/YnfH family molybdoenzyme membrane anchor subunit</fullName>
        <ecNumber evidence="2">1.8.5.3</ecNumber>
    </submittedName>
</protein>
<keyword evidence="2" id="KW-0560">Oxidoreductase</keyword>
<sequence length="289" mass="31011">MHPAPSIIAFTTFSGLGFGLLFWLGLDPTPPTGWVAFAFYAIGYVFACGGLLASTFHLGHPERALRAFTQWRTSWLSREAWAAVAALAMIGLHAALLVFTGKSSLILGGIGSVLALVTVYCTSMIYGQLRTVPRWHSPLTPALFLTLALAGGAVLAAKIGFALPLLLAAGAVQMFWWQRGDKALADSGTTLATATGLKHGSVRAFEPPHTGTNYLLKEMVYVVARRHAVKLRSIGQVLMVVVPVLILALTQNHFAALIAVASHIAGVLTTRWLFFAEAEHVVGLYYGKR</sequence>
<feature type="transmembrane region" description="Helical" evidence="1">
    <location>
        <begin position="105"/>
        <end position="126"/>
    </location>
</feature>
<feature type="transmembrane region" description="Helical" evidence="1">
    <location>
        <begin position="7"/>
        <end position="25"/>
    </location>
</feature>
<dbReference type="InterPro" id="IPR007059">
    <property type="entry name" value="DmsC"/>
</dbReference>
<comment type="caution">
    <text evidence="2">The sequence shown here is derived from an EMBL/GenBank/DDBJ whole genome shotgun (WGS) entry which is preliminary data.</text>
</comment>
<dbReference type="RefSeq" id="WP_326297040.1">
    <property type="nucleotide sequence ID" value="NZ_JAYLLH010000009.1"/>
</dbReference>
<feature type="transmembrane region" description="Helical" evidence="1">
    <location>
        <begin position="229"/>
        <end position="248"/>
    </location>
</feature>
<dbReference type="Proteomes" id="UP001348149">
    <property type="component" value="Unassembled WGS sequence"/>
</dbReference>
<dbReference type="Gene3D" id="1.20.1630.10">
    <property type="entry name" value="Formate dehydrogenase/DMSO reductase domain"/>
    <property type="match status" value="1"/>
</dbReference>
<evidence type="ECO:0000256" key="1">
    <source>
        <dbReference type="SAM" id="Phobius"/>
    </source>
</evidence>
<keyword evidence="1" id="KW-0812">Transmembrane</keyword>
<reference evidence="2 3" key="1">
    <citation type="submission" date="2024-01" db="EMBL/GenBank/DDBJ databases">
        <title>Mesobacterium rodlantinim sp. nov., isolated from shallow sea hydrothermal systems off Kueishantao Island.</title>
        <authorList>
            <person name="Su Z."/>
            <person name="Tang K."/>
        </authorList>
    </citation>
    <scope>NUCLEOTIDE SEQUENCE [LARGE SCALE GENOMIC DNA]</scope>
    <source>
        <strain evidence="2 3">TK19101</strain>
    </source>
</reference>
<gene>
    <name evidence="2" type="ORF">VK792_08510</name>
</gene>
<feature type="transmembrane region" description="Helical" evidence="1">
    <location>
        <begin position="37"/>
        <end position="59"/>
    </location>
</feature>
<name>A0ABU6HHQ7_9RHOB</name>
<keyword evidence="1" id="KW-1133">Transmembrane helix</keyword>
<dbReference type="PANTHER" id="PTHR38095">
    <property type="entry name" value="ANAEROBIC DIMETHYL SULFOXIDE REDUCTASE CHAIN YNFH"/>
    <property type="match status" value="1"/>
</dbReference>
<proteinExistence type="predicted"/>